<dbReference type="InterPro" id="IPR003959">
    <property type="entry name" value="ATPase_AAA_core"/>
</dbReference>
<dbReference type="Proteomes" id="UP000241507">
    <property type="component" value="Chromosome"/>
</dbReference>
<dbReference type="GO" id="GO:0016887">
    <property type="term" value="F:ATP hydrolysis activity"/>
    <property type="evidence" value="ECO:0007669"/>
    <property type="project" value="InterPro"/>
</dbReference>
<dbReference type="InterPro" id="IPR027417">
    <property type="entry name" value="P-loop_NTPase"/>
</dbReference>
<dbReference type="EMBL" id="CP028136">
    <property type="protein sequence ID" value="AVR47038.1"/>
    <property type="molecule type" value="Genomic_DNA"/>
</dbReference>
<name>A0A2R3Z9S0_9FLAO</name>
<sequence>MPQLKLKDYSLLSGNIWPIQIYLSYFEKIPSSIYYSGLNFKELIQKFPEEFKDEIIAHHYEINKLSKEEVGEHIFILRNEILIQIEFSYMRIFCYSESNSTKRIEDFGKKFKKEKPDVAQINLITMSNGDFQNRKIDFKRLSLKLDQLYNEDFEAFHKKMYSILKEENQSGLHLLYGIPGTGKSTYIRYLCGKLKKEIIFLPGQLAQNLDNVYMTRYLIANSNSILVIEDAEELIVSRDHQRNSNLAMILNITDGILGESLGIQIIATFNTDLRNIDPALKRKGRLKSSYEFKALEPEKANRLLEKEGIEEQTSSPLTLADIYNFKEEQQMKQSSRKAVGFK</sequence>
<dbReference type="AlphaFoldDB" id="A0A2R3Z9S0"/>
<evidence type="ECO:0000259" key="1">
    <source>
        <dbReference type="Pfam" id="PF00004"/>
    </source>
</evidence>
<dbReference type="RefSeq" id="WP_107013809.1">
    <property type="nucleotide sequence ID" value="NZ_CP028136.1"/>
</dbReference>
<protein>
    <recommendedName>
        <fullName evidence="1">ATPase AAA-type core domain-containing protein</fullName>
    </recommendedName>
</protein>
<feature type="domain" description="ATPase AAA-type core" evidence="1">
    <location>
        <begin position="174"/>
        <end position="292"/>
    </location>
</feature>
<dbReference type="OrthoDB" id="9809379at2"/>
<dbReference type="KEGG" id="grs:C7S20_18290"/>
<reference evidence="3" key="1">
    <citation type="submission" date="2018-03" db="EMBL/GenBank/DDBJ databases">
        <title>Gramella fulva sp. nov., isolated from a dry surface of tidal flat.</title>
        <authorList>
            <person name="Hwang S.H."/>
            <person name="Hwang W.M."/>
            <person name="Kang K."/>
            <person name="Ahn T.-Y."/>
        </authorList>
    </citation>
    <scope>NUCLEOTIDE SEQUENCE [LARGE SCALE GENOMIC DNA]</scope>
    <source>
        <strain evidence="3">SH35</strain>
    </source>
</reference>
<dbReference type="PANTHER" id="PTHR23070">
    <property type="entry name" value="BCS1 AAA-TYPE ATPASE"/>
    <property type="match status" value="1"/>
</dbReference>
<accession>A0A2R3Z9S0</accession>
<evidence type="ECO:0000313" key="3">
    <source>
        <dbReference type="Proteomes" id="UP000241507"/>
    </source>
</evidence>
<organism evidence="2 3">
    <name type="scientific">Christiangramia fulva</name>
    <dbReference type="NCBI Taxonomy" id="2126553"/>
    <lineage>
        <taxon>Bacteria</taxon>
        <taxon>Pseudomonadati</taxon>
        <taxon>Bacteroidota</taxon>
        <taxon>Flavobacteriia</taxon>
        <taxon>Flavobacteriales</taxon>
        <taxon>Flavobacteriaceae</taxon>
        <taxon>Christiangramia</taxon>
    </lineage>
</organism>
<evidence type="ECO:0000313" key="2">
    <source>
        <dbReference type="EMBL" id="AVR47038.1"/>
    </source>
</evidence>
<dbReference type="Pfam" id="PF00004">
    <property type="entry name" value="AAA"/>
    <property type="match status" value="1"/>
</dbReference>
<dbReference type="GO" id="GO:0005524">
    <property type="term" value="F:ATP binding"/>
    <property type="evidence" value="ECO:0007669"/>
    <property type="project" value="InterPro"/>
</dbReference>
<keyword evidence="3" id="KW-1185">Reference proteome</keyword>
<proteinExistence type="predicted"/>
<dbReference type="Gene3D" id="3.40.50.300">
    <property type="entry name" value="P-loop containing nucleotide triphosphate hydrolases"/>
    <property type="match status" value="1"/>
</dbReference>
<gene>
    <name evidence="2" type="ORF">C7S20_18290</name>
</gene>
<dbReference type="SUPFAM" id="SSF52540">
    <property type="entry name" value="P-loop containing nucleoside triphosphate hydrolases"/>
    <property type="match status" value="1"/>
</dbReference>
<dbReference type="InterPro" id="IPR050747">
    <property type="entry name" value="Mitochondrial_chaperone_BCS1"/>
</dbReference>